<protein>
    <submittedName>
        <fullName evidence="1">Uncharacterized protein</fullName>
    </submittedName>
</protein>
<dbReference type="EMBL" id="JAKIKU010000005">
    <property type="protein sequence ID" value="MCL1045873.1"/>
    <property type="molecule type" value="Genomic_DNA"/>
</dbReference>
<reference evidence="1 2" key="1">
    <citation type="submission" date="2022-01" db="EMBL/GenBank/DDBJ databases">
        <title>Whole genome-based taxonomy of the Shewanellaceae.</title>
        <authorList>
            <person name="Martin-Rodriguez A.J."/>
        </authorList>
    </citation>
    <scope>NUCLEOTIDE SEQUENCE [LARGE SCALE GENOMIC DNA]</scope>
    <source>
        <strain evidence="1 2">DSM 24955</strain>
    </source>
</reference>
<dbReference type="RefSeq" id="WP_248955741.1">
    <property type="nucleotide sequence ID" value="NZ_JAKIKU010000005.1"/>
</dbReference>
<sequence length="61" mass="6843">MSKPISVNRPLMDKRSAVLIQANTAGLGIELLNKKEVQTQIAIRNVFEKTQQLFSQTMANK</sequence>
<comment type="caution">
    <text evidence="1">The sequence shown here is derived from an EMBL/GenBank/DDBJ whole genome shotgun (WGS) entry which is preliminary data.</text>
</comment>
<evidence type="ECO:0000313" key="1">
    <source>
        <dbReference type="EMBL" id="MCL1045873.1"/>
    </source>
</evidence>
<organism evidence="1 2">
    <name type="scientific">Shewanella electrodiphila</name>
    <dbReference type="NCBI Taxonomy" id="934143"/>
    <lineage>
        <taxon>Bacteria</taxon>
        <taxon>Pseudomonadati</taxon>
        <taxon>Pseudomonadota</taxon>
        <taxon>Gammaproteobacteria</taxon>
        <taxon>Alteromonadales</taxon>
        <taxon>Shewanellaceae</taxon>
        <taxon>Shewanella</taxon>
    </lineage>
</organism>
<evidence type="ECO:0000313" key="2">
    <source>
        <dbReference type="Proteomes" id="UP001202134"/>
    </source>
</evidence>
<name>A0ABT0KPV1_9GAMM</name>
<gene>
    <name evidence="1" type="ORF">L2737_11110</name>
</gene>
<dbReference type="Proteomes" id="UP001202134">
    <property type="component" value="Unassembled WGS sequence"/>
</dbReference>
<proteinExistence type="predicted"/>
<keyword evidence="2" id="KW-1185">Reference proteome</keyword>
<accession>A0ABT0KPV1</accession>